<proteinExistence type="predicted"/>
<evidence type="ECO:0000313" key="1">
    <source>
        <dbReference type="EMBL" id="MBC5995700.1"/>
    </source>
</evidence>
<dbReference type="RefSeq" id="WP_153925737.1">
    <property type="nucleotide sequence ID" value="NZ_JACRWE010000001.1"/>
</dbReference>
<reference evidence="1 2" key="1">
    <citation type="submission" date="2020-08" db="EMBL/GenBank/DDBJ databases">
        <authorList>
            <person name="Liu C."/>
            <person name="Sun Q."/>
        </authorList>
    </citation>
    <scope>NUCLEOTIDE SEQUENCE [LARGE SCALE GENOMIC DNA]</scope>
    <source>
        <strain evidence="1 2">NSJ-18</strain>
    </source>
</reference>
<accession>A0ABR7JLC2</accession>
<sequence>MSEYKVDYFSKYYFYEEEDFLEKIEDGNYILNQIKESNRFDYKGHSFKYTKFGNISMGDTKRDVDVVIDLEQNKITINGENAHLDLIYKFETKELEDHMRIATRISEKTDDISCLLYVNNAQSKSFIKDLEYIKKIQEDRMNKR</sequence>
<organism evidence="1 2">
    <name type="scientific">Romboutsia faecis</name>
    <dbReference type="NCBI Taxonomy" id="2764597"/>
    <lineage>
        <taxon>Bacteria</taxon>
        <taxon>Bacillati</taxon>
        <taxon>Bacillota</taxon>
        <taxon>Clostridia</taxon>
        <taxon>Peptostreptococcales</taxon>
        <taxon>Peptostreptococcaceae</taxon>
        <taxon>Romboutsia</taxon>
    </lineage>
</organism>
<dbReference type="Proteomes" id="UP000609849">
    <property type="component" value="Unassembled WGS sequence"/>
</dbReference>
<dbReference type="EMBL" id="JACRWE010000001">
    <property type="protein sequence ID" value="MBC5995700.1"/>
    <property type="molecule type" value="Genomic_DNA"/>
</dbReference>
<protein>
    <submittedName>
        <fullName evidence="1">Uncharacterized protein</fullName>
    </submittedName>
</protein>
<comment type="caution">
    <text evidence="1">The sequence shown here is derived from an EMBL/GenBank/DDBJ whole genome shotgun (WGS) entry which is preliminary data.</text>
</comment>
<evidence type="ECO:0000313" key="2">
    <source>
        <dbReference type="Proteomes" id="UP000609849"/>
    </source>
</evidence>
<name>A0ABR7JLC2_9FIRM</name>
<gene>
    <name evidence="1" type="ORF">H8923_02900</name>
</gene>
<keyword evidence="2" id="KW-1185">Reference proteome</keyword>